<protein>
    <recommendedName>
        <fullName evidence="3">ESX-1 secretion-associated protein</fullName>
    </recommendedName>
</protein>
<dbReference type="Proteomes" id="UP000554965">
    <property type="component" value="Unassembled WGS sequence"/>
</dbReference>
<dbReference type="AlphaFoldDB" id="A0A7Z7IQI4"/>
<evidence type="ECO:0000313" key="1">
    <source>
        <dbReference type="EMBL" id="SOJ57411.1"/>
    </source>
</evidence>
<organism evidence="1 2">
    <name type="scientific">Mycobacterium simulans</name>
    <dbReference type="NCBI Taxonomy" id="627089"/>
    <lineage>
        <taxon>Bacteria</taxon>
        <taxon>Bacillati</taxon>
        <taxon>Actinomycetota</taxon>
        <taxon>Actinomycetes</taxon>
        <taxon>Mycobacteriales</taxon>
        <taxon>Mycobacteriaceae</taxon>
        <taxon>Mycobacterium</taxon>
    </lineage>
</organism>
<accession>A0A7Z7IQI4</accession>
<name>A0A7Z7IQI4_9MYCO</name>
<keyword evidence="2" id="KW-1185">Reference proteome</keyword>
<gene>
    <name evidence="1" type="ORF">MSIMFB_04890</name>
</gene>
<evidence type="ECO:0000313" key="2">
    <source>
        <dbReference type="Proteomes" id="UP000554965"/>
    </source>
</evidence>
<comment type="caution">
    <text evidence="1">The sequence shown here is derived from an EMBL/GenBank/DDBJ whole genome shotgun (WGS) entry which is preliminary data.</text>
</comment>
<dbReference type="EMBL" id="OCTY01000002">
    <property type="protein sequence ID" value="SOJ57411.1"/>
    <property type="molecule type" value="Genomic_DNA"/>
</dbReference>
<proteinExistence type="predicted"/>
<sequence length="132" mass="13678">MRMKRASAIEISVAGCWRSRRLAGKGKPVYTSADAEQLRVDTAGVHAMATRWGAAAGELRATPVPAGLGLSCQPSAAAVNAANAEITTFTTALAARLDTHATRVAEADTRYVANETRSANIVAAVARPTIGT</sequence>
<evidence type="ECO:0008006" key="3">
    <source>
        <dbReference type="Google" id="ProtNLM"/>
    </source>
</evidence>
<reference evidence="1 2" key="1">
    <citation type="submission" date="2017-10" db="EMBL/GenBank/DDBJ databases">
        <authorList>
            <consortium name="Urmite Genomes"/>
        </authorList>
    </citation>
    <scope>NUCLEOTIDE SEQUENCE [LARGE SCALE GENOMIC DNA]</scope>
    <source>
        <strain evidence="1 2">FB-527</strain>
    </source>
</reference>